<sequence>MALFGATLLFLLGYYWPFMAGAALVGLVTGWLSLSRKEPE</sequence>
<organism evidence="2 3">
    <name type="scientific">Devosia subaequoris</name>
    <dbReference type="NCBI Taxonomy" id="395930"/>
    <lineage>
        <taxon>Bacteria</taxon>
        <taxon>Pseudomonadati</taxon>
        <taxon>Pseudomonadota</taxon>
        <taxon>Alphaproteobacteria</taxon>
        <taxon>Hyphomicrobiales</taxon>
        <taxon>Devosiaceae</taxon>
        <taxon>Devosia</taxon>
    </lineage>
</organism>
<protein>
    <submittedName>
        <fullName evidence="2">Uncharacterized protein</fullName>
    </submittedName>
</protein>
<feature type="transmembrane region" description="Helical" evidence="1">
    <location>
        <begin position="14"/>
        <end position="34"/>
    </location>
</feature>
<evidence type="ECO:0000313" key="3">
    <source>
        <dbReference type="Proteomes" id="UP000547011"/>
    </source>
</evidence>
<keyword evidence="3" id="KW-1185">Reference proteome</keyword>
<reference evidence="2 3" key="1">
    <citation type="submission" date="2020-08" db="EMBL/GenBank/DDBJ databases">
        <title>Genomic Encyclopedia of Type Strains, Phase IV (KMG-IV): sequencing the most valuable type-strain genomes for metagenomic binning, comparative biology and taxonomic classification.</title>
        <authorList>
            <person name="Goeker M."/>
        </authorList>
    </citation>
    <scope>NUCLEOTIDE SEQUENCE [LARGE SCALE GENOMIC DNA]</scope>
    <source>
        <strain evidence="2 3">DSM 23447</strain>
    </source>
</reference>
<keyword evidence="1" id="KW-0472">Membrane</keyword>
<keyword evidence="1" id="KW-0812">Transmembrane</keyword>
<proteinExistence type="predicted"/>
<dbReference type="EMBL" id="JACIEW010000001">
    <property type="protein sequence ID" value="MBB4050841.1"/>
    <property type="molecule type" value="Genomic_DNA"/>
</dbReference>
<evidence type="ECO:0000313" key="2">
    <source>
        <dbReference type="EMBL" id="MBB4050841.1"/>
    </source>
</evidence>
<dbReference type="Proteomes" id="UP000547011">
    <property type="component" value="Unassembled WGS sequence"/>
</dbReference>
<accession>A0A7W6IKQ8</accession>
<gene>
    <name evidence="2" type="ORF">GGR20_000459</name>
</gene>
<comment type="caution">
    <text evidence="2">The sequence shown here is derived from an EMBL/GenBank/DDBJ whole genome shotgun (WGS) entry which is preliminary data.</text>
</comment>
<keyword evidence="1" id="KW-1133">Transmembrane helix</keyword>
<dbReference type="RefSeq" id="WP_276511860.1">
    <property type="nucleotide sequence ID" value="NZ_JACIEW010000001.1"/>
</dbReference>
<name>A0A7W6IKQ8_9HYPH</name>
<dbReference type="AlphaFoldDB" id="A0A7W6IKQ8"/>
<evidence type="ECO:0000256" key="1">
    <source>
        <dbReference type="SAM" id="Phobius"/>
    </source>
</evidence>